<name>A0A6J6CLP9_9ZZZZ</name>
<gene>
    <name evidence="1" type="ORF">UFOPK1421_01285</name>
</gene>
<protein>
    <submittedName>
        <fullName evidence="1">Unannotated protein</fullName>
    </submittedName>
</protein>
<organism evidence="1">
    <name type="scientific">freshwater metagenome</name>
    <dbReference type="NCBI Taxonomy" id="449393"/>
    <lineage>
        <taxon>unclassified sequences</taxon>
        <taxon>metagenomes</taxon>
        <taxon>ecological metagenomes</taxon>
    </lineage>
</organism>
<dbReference type="EMBL" id="CAEZSL010000164">
    <property type="protein sequence ID" value="CAB4551033.1"/>
    <property type="molecule type" value="Genomic_DNA"/>
</dbReference>
<accession>A0A6J6CLP9</accession>
<dbReference type="AlphaFoldDB" id="A0A6J6CLP9"/>
<proteinExistence type="predicted"/>
<sequence>MLLHELVKLFVFTVVVTLNHFIERLHHFFHALHVLGRGVFHRRGNLFKVLLHQLIAQFVHQFFKALLRFSRLKIV</sequence>
<evidence type="ECO:0000313" key="1">
    <source>
        <dbReference type="EMBL" id="CAB4551033.1"/>
    </source>
</evidence>
<reference evidence="1" key="1">
    <citation type="submission" date="2020-05" db="EMBL/GenBank/DDBJ databases">
        <authorList>
            <person name="Chiriac C."/>
            <person name="Salcher M."/>
            <person name="Ghai R."/>
            <person name="Kavagutti S V."/>
        </authorList>
    </citation>
    <scope>NUCLEOTIDE SEQUENCE</scope>
</reference>